<feature type="transmembrane region" description="Helical" evidence="6">
    <location>
        <begin position="101"/>
        <end position="120"/>
    </location>
</feature>
<dbReference type="CDD" id="cd17535">
    <property type="entry name" value="REC_NarL-like"/>
    <property type="match status" value="1"/>
</dbReference>
<keyword evidence="4" id="KW-0804">Transcription</keyword>
<sequence>MPPRLRSGPVGRVTDLITVGVIVLFVVLPYPEAVFRTAAPLLPVALLPAIAILFRHGWPLTVLALSLTCAIILSFTGQVSPSSLIAVAVSAFAVADLRGRIAGVIAVSTAAGAVFLSSAAPLGGDFFDARTLQFVFVIALAGALGDATRSRREFAQAMTERAERAERGRDDEARRRVAEERVRIARDLHDVVAHQISVISLSAGVASSALDARPERAREALATIRSASRTVLADIGGLMALLRSDDRGDASDLHPQTGLAGTADLIAQFADAGMPVELHDESGGALVSPASDHVAYLALREGLTNAHKHGDGAAVVVRLKRQDGALHLEIRNGLGHRGASTAGGHGLLGLRERVAAVRGDVRAERADDGFLLTVRLPVAGAGMISVVVADDQPLIRQAVRDILGDSGIRVVGEAATGREAVRAVERDAPDVVLMDIRMPDLDGIAATAEICASHDGAHTRVLILTTFEEDEYVVAALRAGASGFIGKGAEPEDIVRAVRTIHRGEALLSSTATRALIERSLHRSDVPPATWGKERLAALTVREREVLLLVAGGRTNQEIADVLTISPHTAKTHVNRIMTKSDARDRAQLVILAYESGLLTPGDGSAA</sequence>
<evidence type="ECO:0000256" key="2">
    <source>
        <dbReference type="ARBA" id="ARBA00023015"/>
    </source>
</evidence>
<dbReference type="PRINTS" id="PR00038">
    <property type="entry name" value="HTHLUXR"/>
</dbReference>
<keyword evidence="6" id="KW-0472">Membrane</keyword>
<dbReference type="InterPro" id="IPR001789">
    <property type="entry name" value="Sig_transdc_resp-reg_receiver"/>
</dbReference>
<feature type="transmembrane region" description="Helical" evidence="6">
    <location>
        <begin position="64"/>
        <end position="94"/>
    </location>
</feature>
<dbReference type="Gene3D" id="3.40.50.2300">
    <property type="match status" value="1"/>
</dbReference>
<dbReference type="CDD" id="cd16917">
    <property type="entry name" value="HATPase_UhpB-NarQ-NarX-like"/>
    <property type="match status" value="1"/>
</dbReference>
<evidence type="ECO:0000256" key="3">
    <source>
        <dbReference type="ARBA" id="ARBA00023125"/>
    </source>
</evidence>
<dbReference type="InterPro" id="IPR011712">
    <property type="entry name" value="Sig_transdc_His_kin_sub3_dim/P"/>
</dbReference>
<dbReference type="InterPro" id="IPR016032">
    <property type="entry name" value="Sig_transdc_resp-reg_C-effctor"/>
</dbReference>
<dbReference type="SMART" id="SM00448">
    <property type="entry name" value="REC"/>
    <property type="match status" value="1"/>
</dbReference>
<dbReference type="Pfam" id="PF07730">
    <property type="entry name" value="HisKA_3"/>
    <property type="match status" value="1"/>
</dbReference>
<feature type="modified residue" description="4-aspartylphosphate" evidence="5">
    <location>
        <position position="435"/>
    </location>
</feature>
<dbReference type="InterPro" id="IPR036890">
    <property type="entry name" value="HATPase_C_sf"/>
</dbReference>
<accession>A0AAW8EXY3</accession>
<dbReference type="PROSITE" id="PS50043">
    <property type="entry name" value="HTH_LUXR_2"/>
    <property type="match status" value="1"/>
</dbReference>
<dbReference type="InterPro" id="IPR058245">
    <property type="entry name" value="NreC/VraR/RcsB-like_REC"/>
</dbReference>
<dbReference type="PANTHER" id="PTHR43214:SF24">
    <property type="entry name" value="TRANSCRIPTIONAL REGULATORY PROTEIN NARL-RELATED"/>
    <property type="match status" value="1"/>
</dbReference>
<evidence type="ECO:0000313" key="9">
    <source>
        <dbReference type="EMBL" id="MDQ0648386.1"/>
    </source>
</evidence>
<dbReference type="SUPFAM" id="SSF52172">
    <property type="entry name" value="CheY-like"/>
    <property type="match status" value="1"/>
</dbReference>
<organism evidence="9 10">
    <name type="scientific">Microbacterium natoriense</name>
    <dbReference type="NCBI Taxonomy" id="284570"/>
    <lineage>
        <taxon>Bacteria</taxon>
        <taxon>Bacillati</taxon>
        <taxon>Actinomycetota</taxon>
        <taxon>Actinomycetes</taxon>
        <taxon>Micrococcales</taxon>
        <taxon>Microbacteriaceae</taxon>
        <taxon>Microbacterium</taxon>
    </lineage>
</organism>
<evidence type="ECO:0000256" key="4">
    <source>
        <dbReference type="ARBA" id="ARBA00023163"/>
    </source>
</evidence>
<dbReference type="Proteomes" id="UP001244427">
    <property type="component" value="Unassembled WGS sequence"/>
</dbReference>
<dbReference type="Pfam" id="PF00072">
    <property type="entry name" value="Response_reg"/>
    <property type="match status" value="1"/>
</dbReference>
<gene>
    <name evidence="9" type="ORF">QFZ53_002582</name>
</gene>
<keyword evidence="10" id="KW-1185">Reference proteome</keyword>
<dbReference type="Gene3D" id="1.20.5.1930">
    <property type="match status" value="1"/>
</dbReference>
<dbReference type="GO" id="GO:0000155">
    <property type="term" value="F:phosphorelay sensor kinase activity"/>
    <property type="evidence" value="ECO:0007669"/>
    <property type="project" value="InterPro"/>
</dbReference>
<dbReference type="GO" id="GO:0006355">
    <property type="term" value="P:regulation of DNA-templated transcription"/>
    <property type="evidence" value="ECO:0007669"/>
    <property type="project" value="InterPro"/>
</dbReference>
<dbReference type="AlphaFoldDB" id="A0AAW8EXY3"/>
<dbReference type="InterPro" id="IPR000792">
    <property type="entry name" value="Tscrpt_reg_LuxR_C"/>
</dbReference>
<protein>
    <submittedName>
        <fullName evidence="9">DNA-binding NarL/FixJ family response regulator/signal transduction histidine kinase</fullName>
    </submittedName>
</protein>
<dbReference type="PROSITE" id="PS50110">
    <property type="entry name" value="RESPONSE_REGULATORY"/>
    <property type="match status" value="1"/>
</dbReference>
<evidence type="ECO:0000259" key="7">
    <source>
        <dbReference type="PROSITE" id="PS50043"/>
    </source>
</evidence>
<dbReference type="InterPro" id="IPR011006">
    <property type="entry name" value="CheY-like_superfamily"/>
</dbReference>
<keyword evidence="9" id="KW-0418">Kinase</keyword>
<proteinExistence type="predicted"/>
<dbReference type="RefSeq" id="WP_307297032.1">
    <property type="nucleotide sequence ID" value="NZ_JAUSXV010000001.1"/>
</dbReference>
<evidence type="ECO:0000256" key="1">
    <source>
        <dbReference type="ARBA" id="ARBA00022553"/>
    </source>
</evidence>
<dbReference type="GO" id="GO:0016020">
    <property type="term" value="C:membrane"/>
    <property type="evidence" value="ECO:0007669"/>
    <property type="project" value="InterPro"/>
</dbReference>
<dbReference type="PANTHER" id="PTHR43214">
    <property type="entry name" value="TWO-COMPONENT RESPONSE REGULATOR"/>
    <property type="match status" value="1"/>
</dbReference>
<reference evidence="9 10" key="1">
    <citation type="submission" date="2023-07" db="EMBL/GenBank/DDBJ databases">
        <title>Comparative genomics of wheat-associated soil bacteria to identify genetic determinants of phenazine resistance.</title>
        <authorList>
            <person name="Mouncey N."/>
        </authorList>
    </citation>
    <scope>NUCLEOTIDE SEQUENCE [LARGE SCALE GENOMIC DNA]</scope>
    <source>
        <strain evidence="9 10">W4I9-1</strain>
    </source>
</reference>
<evidence type="ECO:0000259" key="8">
    <source>
        <dbReference type="PROSITE" id="PS50110"/>
    </source>
</evidence>
<dbReference type="CDD" id="cd06170">
    <property type="entry name" value="LuxR_C_like"/>
    <property type="match status" value="1"/>
</dbReference>
<comment type="caution">
    <text evidence="9">The sequence shown here is derived from an EMBL/GenBank/DDBJ whole genome shotgun (WGS) entry which is preliminary data.</text>
</comment>
<keyword evidence="6" id="KW-0812">Transmembrane</keyword>
<keyword evidence="9" id="KW-0808">Transferase</keyword>
<dbReference type="EMBL" id="JAUSXV010000001">
    <property type="protein sequence ID" value="MDQ0648386.1"/>
    <property type="molecule type" value="Genomic_DNA"/>
</dbReference>
<dbReference type="Pfam" id="PF00196">
    <property type="entry name" value="GerE"/>
    <property type="match status" value="1"/>
</dbReference>
<keyword evidence="1 5" id="KW-0597">Phosphoprotein</keyword>
<evidence type="ECO:0000313" key="10">
    <source>
        <dbReference type="Proteomes" id="UP001244427"/>
    </source>
</evidence>
<dbReference type="GO" id="GO:0046983">
    <property type="term" value="F:protein dimerization activity"/>
    <property type="evidence" value="ECO:0007669"/>
    <property type="project" value="InterPro"/>
</dbReference>
<dbReference type="SUPFAM" id="SSF55874">
    <property type="entry name" value="ATPase domain of HSP90 chaperone/DNA topoisomerase II/histidine kinase"/>
    <property type="match status" value="1"/>
</dbReference>
<evidence type="ECO:0000256" key="6">
    <source>
        <dbReference type="SAM" id="Phobius"/>
    </source>
</evidence>
<keyword evidence="3 9" id="KW-0238">DNA-binding</keyword>
<keyword evidence="2" id="KW-0805">Transcription regulation</keyword>
<dbReference type="SUPFAM" id="SSF46894">
    <property type="entry name" value="C-terminal effector domain of the bipartite response regulators"/>
    <property type="match status" value="1"/>
</dbReference>
<dbReference type="GO" id="GO:0003677">
    <property type="term" value="F:DNA binding"/>
    <property type="evidence" value="ECO:0007669"/>
    <property type="project" value="UniProtKB-KW"/>
</dbReference>
<feature type="transmembrane region" description="Helical" evidence="6">
    <location>
        <begin position="12"/>
        <end position="31"/>
    </location>
</feature>
<keyword evidence="6" id="KW-1133">Transmembrane helix</keyword>
<dbReference type="SMART" id="SM00421">
    <property type="entry name" value="HTH_LUXR"/>
    <property type="match status" value="1"/>
</dbReference>
<feature type="domain" description="HTH luxR-type" evidence="7">
    <location>
        <begin position="532"/>
        <end position="597"/>
    </location>
</feature>
<feature type="transmembrane region" description="Helical" evidence="6">
    <location>
        <begin position="38"/>
        <end position="58"/>
    </location>
</feature>
<dbReference type="InterPro" id="IPR039420">
    <property type="entry name" value="WalR-like"/>
</dbReference>
<name>A0AAW8EXY3_9MICO</name>
<dbReference type="Gene3D" id="3.30.565.10">
    <property type="entry name" value="Histidine kinase-like ATPase, C-terminal domain"/>
    <property type="match status" value="1"/>
</dbReference>
<feature type="domain" description="Response regulatory" evidence="8">
    <location>
        <begin position="385"/>
        <end position="502"/>
    </location>
</feature>
<evidence type="ECO:0000256" key="5">
    <source>
        <dbReference type="PROSITE-ProRule" id="PRU00169"/>
    </source>
</evidence>